<dbReference type="EMBL" id="ATBE01000408">
    <property type="protein sequence ID" value="EQC91180.1"/>
    <property type="molecule type" value="Genomic_DNA"/>
</dbReference>
<evidence type="ECO:0000313" key="2">
    <source>
        <dbReference type="Proteomes" id="UP000015664"/>
    </source>
</evidence>
<dbReference type="Proteomes" id="UP000015664">
    <property type="component" value="Unassembled WGS sequence"/>
</dbReference>
<gene>
    <name evidence="1" type="ORF">LLT3_16425</name>
</gene>
<proteinExistence type="predicted"/>
<name>T0UZL2_LACLC</name>
<dbReference type="AlphaFoldDB" id="T0UZL2"/>
<sequence>IKELEQKLRYAQIEVAYLKGLRRLEKNALMNKNQDSSTVSVKPSNSKKS</sequence>
<organism evidence="1 2">
    <name type="scientific">Lactococcus cremoris subsp. cremoris TIFN3</name>
    <dbReference type="NCBI Taxonomy" id="1234873"/>
    <lineage>
        <taxon>Bacteria</taxon>
        <taxon>Bacillati</taxon>
        <taxon>Bacillota</taxon>
        <taxon>Bacilli</taxon>
        <taxon>Lactobacillales</taxon>
        <taxon>Streptococcaceae</taxon>
        <taxon>Lactococcus</taxon>
        <taxon>Lactococcus cremoris subsp. cremoris</taxon>
    </lineage>
</organism>
<feature type="non-terminal residue" evidence="1">
    <location>
        <position position="1"/>
    </location>
</feature>
<evidence type="ECO:0000313" key="1">
    <source>
        <dbReference type="EMBL" id="EQC91180.1"/>
    </source>
</evidence>
<accession>T0UZL2</accession>
<comment type="caution">
    <text evidence="1">The sequence shown here is derived from an EMBL/GenBank/DDBJ whole genome shotgun (WGS) entry which is preliminary data.</text>
</comment>
<reference evidence="1 2" key="1">
    <citation type="journal article" date="2013" name="ISME J.">
        <title>Multifactorial diversity sustains microbial community stability.</title>
        <authorList>
            <person name="Erkus O."/>
            <person name="de Jager V.C."/>
            <person name="Spus M."/>
            <person name="van Alen-Boerrigter I.J."/>
            <person name="van Rijswijck I.M."/>
            <person name="Hazelwood L."/>
            <person name="Janssen P.W."/>
            <person name="van Hijum S.A."/>
            <person name="Kleerebezem M."/>
            <person name="Smid E.J."/>
        </authorList>
    </citation>
    <scope>NUCLEOTIDE SEQUENCE [LARGE SCALE GENOMIC DNA]</scope>
    <source>
        <strain evidence="1 2">TIFN3</strain>
    </source>
</reference>
<protein>
    <recommendedName>
        <fullName evidence="3">Transposase</fullName>
    </recommendedName>
</protein>
<evidence type="ECO:0008006" key="3">
    <source>
        <dbReference type="Google" id="ProtNLM"/>
    </source>
</evidence>